<dbReference type="EMBL" id="CAJVPY010002306">
    <property type="protein sequence ID" value="CAG8556092.1"/>
    <property type="molecule type" value="Genomic_DNA"/>
</dbReference>
<dbReference type="SUPFAM" id="SSF53474">
    <property type="entry name" value="alpha/beta-Hydrolases"/>
    <property type="match status" value="1"/>
</dbReference>
<dbReference type="PANTHER" id="PTHR11802">
    <property type="entry name" value="SERINE PROTEASE FAMILY S10 SERINE CARBOXYPEPTIDASE"/>
    <property type="match status" value="1"/>
</dbReference>
<organism evidence="7 8">
    <name type="scientific">Dentiscutata erythropus</name>
    <dbReference type="NCBI Taxonomy" id="1348616"/>
    <lineage>
        <taxon>Eukaryota</taxon>
        <taxon>Fungi</taxon>
        <taxon>Fungi incertae sedis</taxon>
        <taxon>Mucoromycota</taxon>
        <taxon>Glomeromycotina</taxon>
        <taxon>Glomeromycetes</taxon>
        <taxon>Diversisporales</taxon>
        <taxon>Gigasporaceae</taxon>
        <taxon>Dentiscutata</taxon>
    </lineage>
</organism>
<dbReference type="OrthoDB" id="443318at2759"/>
<dbReference type="InterPro" id="IPR029058">
    <property type="entry name" value="AB_hydrolase_fold"/>
</dbReference>
<dbReference type="Pfam" id="PF00450">
    <property type="entry name" value="Peptidase_S10"/>
    <property type="match status" value="1"/>
</dbReference>
<keyword evidence="8" id="KW-1185">Reference proteome</keyword>
<dbReference type="Gene3D" id="3.40.50.1820">
    <property type="entry name" value="alpha/beta hydrolase"/>
    <property type="match status" value="1"/>
</dbReference>
<dbReference type="InterPro" id="IPR001563">
    <property type="entry name" value="Peptidase_S10"/>
</dbReference>
<dbReference type="Proteomes" id="UP000789405">
    <property type="component" value="Unassembled WGS sequence"/>
</dbReference>
<evidence type="ECO:0000256" key="2">
    <source>
        <dbReference type="ARBA" id="ARBA00012446"/>
    </source>
</evidence>
<accession>A0A9N9B5F2</accession>
<evidence type="ECO:0000256" key="5">
    <source>
        <dbReference type="ARBA" id="ARBA00022801"/>
    </source>
</evidence>
<evidence type="ECO:0000256" key="6">
    <source>
        <dbReference type="ARBA" id="ARBA00023180"/>
    </source>
</evidence>
<evidence type="ECO:0000256" key="4">
    <source>
        <dbReference type="ARBA" id="ARBA00022670"/>
    </source>
</evidence>
<evidence type="ECO:0000256" key="3">
    <source>
        <dbReference type="ARBA" id="ARBA00022645"/>
    </source>
</evidence>
<sequence length="147" mass="16028">MKCFIPLKCFFDPISILPLFILTLLLTANVFGVPLSNSKNSSSPYNIVSSNLCDASVKQYSGYIDINPSSHMFFWFFEARNNPETAPLTLWLTGGPGCSSINGLFVEIGPCKTQNNGTSTVTNSDSWTSESNVIFLDQVLTVTLGSI</sequence>
<dbReference type="EC" id="3.4.16.5" evidence="2"/>
<keyword evidence="6" id="KW-0325">Glycoprotein</keyword>
<dbReference type="PANTHER" id="PTHR11802:SF113">
    <property type="entry name" value="SERINE CARBOXYPEPTIDASE CTSA-4.1"/>
    <property type="match status" value="1"/>
</dbReference>
<dbReference type="AlphaFoldDB" id="A0A9N9B5F2"/>
<reference evidence="7" key="1">
    <citation type="submission" date="2021-06" db="EMBL/GenBank/DDBJ databases">
        <authorList>
            <person name="Kallberg Y."/>
            <person name="Tangrot J."/>
            <person name="Rosling A."/>
        </authorList>
    </citation>
    <scope>NUCLEOTIDE SEQUENCE</scope>
    <source>
        <strain evidence="7">MA453B</strain>
    </source>
</reference>
<keyword evidence="3" id="KW-0121">Carboxypeptidase</keyword>
<keyword evidence="4" id="KW-0645">Protease</keyword>
<gene>
    <name evidence="7" type="ORF">DERYTH_LOCUS5506</name>
</gene>
<protein>
    <recommendedName>
        <fullName evidence="2">carboxypeptidase C</fullName>
        <ecNumber evidence="2">3.4.16.5</ecNumber>
    </recommendedName>
</protein>
<comment type="caution">
    <text evidence="7">The sequence shown here is derived from an EMBL/GenBank/DDBJ whole genome shotgun (WGS) entry which is preliminary data.</text>
</comment>
<keyword evidence="5" id="KW-0378">Hydrolase</keyword>
<dbReference type="GO" id="GO:0000324">
    <property type="term" value="C:fungal-type vacuole"/>
    <property type="evidence" value="ECO:0007669"/>
    <property type="project" value="TreeGrafter"/>
</dbReference>
<dbReference type="GO" id="GO:0006508">
    <property type="term" value="P:proteolysis"/>
    <property type="evidence" value="ECO:0007669"/>
    <property type="project" value="UniProtKB-KW"/>
</dbReference>
<evidence type="ECO:0000256" key="1">
    <source>
        <dbReference type="ARBA" id="ARBA00009431"/>
    </source>
</evidence>
<evidence type="ECO:0000313" key="8">
    <source>
        <dbReference type="Proteomes" id="UP000789405"/>
    </source>
</evidence>
<evidence type="ECO:0000313" key="7">
    <source>
        <dbReference type="EMBL" id="CAG8556092.1"/>
    </source>
</evidence>
<comment type="similarity">
    <text evidence="1">Belongs to the peptidase S10 family.</text>
</comment>
<dbReference type="GO" id="GO:0004185">
    <property type="term" value="F:serine-type carboxypeptidase activity"/>
    <property type="evidence" value="ECO:0007669"/>
    <property type="project" value="UniProtKB-EC"/>
</dbReference>
<proteinExistence type="inferred from homology"/>
<name>A0A9N9B5F2_9GLOM</name>